<dbReference type="RefSeq" id="WP_148604490.1">
    <property type="nucleotide sequence ID" value="NZ_SDGY01000001.1"/>
</dbReference>
<name>A0A6P2CNU8_9LACO</name>
<accession>A0A6P2CNU8</accession>
<dbReference type="EMBL" id="SDGY01000001">
    <property type="protein sequence ID" value="TYC47053.1"/>
    <property type="molecule type" value="Genomic_DNA"/>
</dbReference>
<dbReference type="AlphaFoldDB" id="A0A6P2CNU8"/>
<dbReference type="Proteomes" id="UP000442244">
    <property type="component" value="Unassembled WGS sequence"/>
</dbReference>
<gene>
    <name evidence="1" type="ORF">ESZ47_02670</name>
</gene>
<reference evidence="1 2" key="1">
    <citation type="submission" date="2019-01" db="EMBL/GenBank/DDBJ databases">
        <title>Leuconostoc litchii sp. nov., a novel lactic acid bacterium isolated from lychee.</title>
        <authorList>
            <person name="Wang L.-T."/>
        </authorList>
    </citation>
    <scope>NUCLEOTIDE SEQUENCE [LARGE SCALE GENOMIC DNA]</scope>
    <source>
        <strain evidence="1 2">MB7</strain>
    </source>
</reference>
<sequence>MKKVASMFLVLLVLCFGITYFIKDSKINENVQKKSKAWTEKDYKELIAGESLDSNKPYTSNQVSMYLNIVHEHGKPDSKSREKKGNITETTAIWINLINHSNGKIKLIFEGERDENLLLSKKTSTVW</sequence>
<evidence type="ECO:0000313" key="2">
    <source>
        <dbReference type="Proteomes" id="UP000442244"/>
    </source>
</evidence>
<dbReference type="OrthoDB" id="2144140at2"/>
<organism evidence="1 2">
    <name type="scientific">Leuconostoc litchii</name>
    <dbReference type="NCBI Taxonomy" id="1981069"/>
    <lineage>
        <taxon>Bacteria</taxon>
        <taxon>Bacillati</taxon>
        <taxon>Bacillota</taxon>
        <taxon>Bacilli</taxon>
        <taxon>Lactobacillales</taxon>
        <taxon>Lactobacillaceae</taxon>
        <taxon>Leuconostoc</taxon>
    </lineage>
</organism>
<keyword evidence="2" id="KW-1185">Reference proteome</keyword>
<proteinExistence type="predicted"/>
<protein>
    <submittedName>
        <fullName evidence="1">Uncharacterized protein</fullName>
    </submittedName>
</protein>
<evidence type="ECO:0000313" key="1">
    <source>
        <dbReference type="EMBL" id="TYC47053.1"/>
    </source>
</evidence>
<comment type="caution">
    <text evidence="1">The sequence shown here is derived from an EMBL/GenBank/DDBJ whole genome shotgun (WGS) entry which is preliminary data.</text>
</comment>